<name>A0A7S4EDP6_9STRA</name>
<sequence>MMSETSANVQPSEAPETSAKKAEPEADSKKRAPTPESDDNSAELICKPQPKKPKTQKKPKVPVTKESVIENCKEGDAYVAKILGTDKVDASSLLFCIISKGRWANARTVEARLIGGGLPPAQILWLVGTGEREEYEANCSGSVVEGGGLCQSRNRALDEARQRKLGCVQMSDDMKRCEIIRCGDSLQQFHDRDTWQKPKDLKAANAQGADKVEVTPVAAASLLHALLKATDHRLAGCFPNANPGLAAGAAPVQSHLFIVGDFLVIDVQRTSLRFDERLMLKEDYDYTAQHLHEHGGVCRSNRILCLFEHYDNPGGAVDVRNDEREQHAIQLLHHKWPGAFRQHGTRGPNEVLFKWDQRDVSLGGTKKHKRVDPPAGIDPVAIERKPKGGQRTLTSFFKKKPAATPPLPPTSAAKPVETPPPQPSVEPGEGPSSS</sequence>
<feature type="region of interest" description="Disordered" evidence="1">
    <location>
        <begin position="1"/>
        <end position="65"/>
    </location>
</feature>
<protein>
    <submittedName>
        <fullName evidence="2">Uncharacterized protein</fullName>
    </submittedName>
</protein>
<feature type="compositionally biased region" description="Basic and acidic residues" evidence="1">
    <location>
        <begin position="18"/>
        <end position="30"/>
    </location>
</feature>
<evidence type="ECO:0000313" key="3">
    <source>
        <dbReference type="EMBL" id="CAH0374905.1"/>
    </source>
</evidence>
<feature type="compositionally biased region" description="Polar residues" evidence="1">
    <location>
        <begin position="1"/>
        <end position="11"/>
    </location>
</feature>
<proteinExistence type="predicted"/>
<organism evidence="2">
    <name type="scientific">Pelagomonas calceolata</name>
    <dbReference type="NCBI Taxonomy" id="35677"/>
    <lineage>
        <taxon>Eukaryota</taxon>
        <taxon>Sar</taxon>
        <taxon>Stramenopiles</taxon>
        <taxon>Ochrophyta</taxon>
        <taxon>Pelagophyceae</taxon>
        <taxon>Pelagomonadales</taxon>
        <taxon>Pelagomonadaceae</taxon>
        <taxon>Pelagomonas</taxon>
    </lineage>
</organism>
<evidence type="ECO:0000313" key="4">
    <source>
        <dbReference type="Proteomes" id="UP000789595"/>
    </source>
</evidence>
<evidence type="ECO:0000256" key="1">
    <source>
        <dbReference type="SAM" id="MobiDB-lite"/>
    </source>
</evidence>
<feature type="compositionally biased region" description="Low complexity" evidence="1">
    <location>
        <begin position="425"/>
        <end position="434"/>
    </location>
</feature>
<keyword evidence="4" id="KW-1185">Reference proteome</keyword>
<reference evidence="2" key="1">
    <citation type="submission" date="2021-01" db="EMBL/GenBank/DDBJ databases">
        <authorList>
            <person name="Corre E."/>
            <person name="Pelletier E."/>
            <person name="Niang G."/>
            <person name="Scheremetjew M."/>
            <person name="Finn R."/>
            <person name="Kale V."/>
            <person name="Holt S."/>
            <person name="Cochrane G."/>
            <person name="Meng A."/>
            <person name="Brown T."/>
            <person name="Cohen L."/>
        </authorList>
    </citation>
    <scope>NUCLEOTIDE SEQUENCE</scope>
    <source>
        <strain evidence="2">CCMP1756</strain>
    </source>
</reference>
<feature type="compositionally biased region" description="Basic residues" evidence="1">
    <location>
        <begin position="49"/>
        <end position="60"/>
    </location>
</feature>
<dbReference type="Proteomes" id="UP000789595">
    <property type="component" value="Unassembled WGS sequence"/>
</dbReference>
<feature type="region of interest" description="Disordered" evidence="1">
    <location>
        <begin position="364"/>
        <end position="434"/>
    </location>
</feature>
<dbReference type="AlphaFoldDB" id="A0A7S4EDP6"/>
<dbReference type="OrthoDB" id="433071at2759"/>
<accession>A0A7S4EDP6</accession>
<evidence type="ECO:0000313" key="2">
    <source>
        <dbReference type="EMBL" id="CAE0706575.1"/>
    </source>
</evidence>
<dbReference type="EMBL" id="CAKKNE010000004">
    <property type="protein sequence ID" value="CAH0374905.1"/>
    <property type="molecule type" value="Genomic_DNA"/>
</dbReference>
<reference evidence="3" key="2">
    <citation type="submission" date="2021-11" db="EMBL/GenBank/DDBJ databases">
        <authorList>
            <consortium name="Genoscope - CEA"/>
            <person name="William W."/>
        </authorList>
    </citation>
    <scope>NUCLEOTIDE SEQUENCE</scope>
</reference>
<gene>
    <name evidence="2" type="ORF">PCAL00307_LOCUS22026</name>
    <name evidence="3" type="ORF">PECAL_4P22180</name>
</gene>
<dbReference type="EMBL" id="HBIW01025553">
    <property type="protein sequence ID" value="CAE0706575.1"/>
    <property type="molecule type" value="Transcribed_RNA"/>
</dbReference>